<name>A0ABR3V2S4_9PEZI</name>
<keyword evidence="3" id="KW-1185">Reference proteome</keyword>
<evidence type="ECO:0000256" key="1">
    <source>
        <dbReference type="SAM" id="SignalP"/>
    </source>
</evidence>
<proteinExistence type="predicted"/>
<dbReference type="EMBL" id="JAZHXJ010002973">
    <property type="protein sequence ID" value="KAL1835900.1"/>
    <property type="molecule type" value="Genomic_DNA"/>
</dbReference>
<evidence type="ECO:0000313" key="3">
    <source>
        <dbReference type="Proteomes" id="UP001586593"/>
    </source>
</evidence>
<evidence type="ECO:0000313" key="2">
    <source>
        <dbReference type="EMBL" id="KAL1835900.1"/>
    </source>
</evidence>
<organism evidence="2 3">
    <name type="scientific">Phialemonium thermophilum</name>
    <dbReference type="NCBI Taxonomy" id="223376"/>
    <lineage>
        <taxon>Eukaryota</taxon>
        <taxon>Fungi</taxon>
        <taxon>Dikarya</taxon>
        <taxon>Ascomycota</taxon>
        <taxon>Pezizomycotina</taxon>
        <taxon>Sordariomycetes</taxon>
        <taxon>Sordariomycetidae</taxon>
        <taxon>Cephalothecales</taxon>
        <taxon>Cephalothecaceae</taxon>
        <taxon>Phialemonium</taxon>
    </lineage>
</organism>
<reference evidence="2 3" key="1">
    <citation type="journal article" date="2024" name="Commun. Biol.">
        <title>Comparative genomic analysis of thermophilic fungi reveals convergent evolutionary adaptations and gene losses.</title>
        <authorList>
            <person name="Steindorff A.S."/>
            <person name="Aguilar-Pontes M.V."/>
            <person name="Robinson A.J."/>
            <person name="Andreopoulos B."/>
            <person name="LaButti K."/>
            <person name="Kuo A."/>
            <person name="Mondo S."/>
            <person name="Riley R."/>
            <person name="Otillar R."/>
            <person name="Haridas S."/>
            <person name="Lipzen A."/>
            <person name="Grimwood J."/>
            <person name="Schmutz J."/>
            <person name="Clum A."/>
            <person name="Reid I.D."/>
            <person name="Moisan M.C."/>
            <person name="Butler G."/>
            <person name="Nguyen T.T.M."/>
            <person name="Dewar K."/>
            <person name="Conant G."/>
            <person name="Drula E."/>
            <person name="Henrissat B."/>
            <person name="Hansel C."/>
            <person name="Singer S."/>
            <person name="Hutchinson M.I."/>
            <person name="de Vries R.P."/>
            <person name="Natvig D.O."/>
            <person name="Powell A.J."/>
            <person name="Tsang A."/>
            <person name="Grigoriev I.V."/>
        </authorList>
    </citation>
    <scope>NUCLEOTIDE SEQUENCE [LARGE SCALE GENOMIC DNA]</scope>
    <source>
        <strain evidence="2 3">ATCC 24622</strain>
    </source>
</reference>
<gene>
    <name evidence="2" type="ORF">VTK73DRAFT_5271</name>
</gene>
<accession>A0ABR3V2S4</accession>
<sequence>MPGPRPPATSAVIGWCCAWAALSAGPDTGSDADQGAAVPLETTGATCLEAGSISDPAQP</sequence>
<feature type="signal peptide" evidence="1">
    <location>
        <begin position="1"/>
        <end position="23"/>
    </location>
</feature>
<dbReference type="Proteomes" id="UP001586593">
    <property type="component" value="Unassembled WGS sequence"/>
</dbReference>
<protein>
    <submittedName>
        <fullName evidence="2">Uncharacterized protein</fullName>
    </submittedName>
</protein>
<comment type="caution">
    <text evidence="2">The sequence shown here is derived from an EMBL/GenBank/DDBJ whole genome shotgun (WGS) entry which is preliminary data.</text>
</comment>
<keyword evidence="1" id="KW-0732">Signal</keyword>
<feature type="chain" id="PRO_5046147823" evidence="1">
    <location>
        <begin position="24"/>
        <end position="59"/>
    </location>
</feature>